<dbReference type="Pfam" id="PF19279">
    <property type="entry name" value="YegS_C"/>
    <property type="match status" value="1"/>
</dbReference>
<evidence type="ECO:0000256" key="10">
    <source>
        <dbReference type="ARBA" id="ARBA00023209"/>
    </source>
</evidence>
<evidence type="ECO:0000256" key="8">
    <source>
        <dbReference type="ARBA" id="ARBA00022842"/>
    </source>
</evidence>
<protein>
    <recommendedName>
        <fullName evidence="12">DAGKc domain-containing protein</fullName>
    </recommendedName>
</protein>
<keyword evidence="4" id="KW-0479">Metal-binding</keyword>
<evidence type="ECO:0000256" key="7">
    <source>
        <dbReference type="ARBA" id="ARBA00022840"/>
    </source>
</evidence>
<dbReference type="InterPro" id="IPR005218">
    <property type="entry name" value="Diacylglycerol/lipid_kinase"/>
</dbReference>
<evidence type="ECO:0000259" key="12">
    <source>
        <dbReference type="PROSITE" id="PS50146"/>
    </source>
</evidence>
<dbReference type="Pfam" id="PF00781">
    <property type="entry name" value="DAGK_cat"/>
    <property type="match status" value="1"/>
</dbReference>
<keyword evidence="14" id="KW-1185">Reference proteome</keyword>
<dbReference type="GO" id="GO:0008654">
    <property type="term" value="P:phospholipid biosynthetic process"/>
    <property type="evidence" value="ECO:0007669"/>
    <property type="project" value="UniProtKB-KW"/>
</dbReference>
<dbReference type="RefSeq" id="WP_067429414.1">
    <property type="nucleotide sequence ID" value="NZ_CP073262.1"/>
</dbReference>
<dbReference type="SUPFAM" id="SSF111331">
    <property type="entry name" value="NAD kinase/diacylglycerol kinase-like"/>
    <property type="match status" value="1"/>
</dbReference>
<sequence length="287" mass="31449">MSLRALLLINRFSRHGQRHWQQAVDQLRAAGVMIVMPDPSLSIAEAIDRHAAEVDRVIVGGGDGSLNAAADALIRHQLPLAILPLGTANDLARTLNLPRDLPQAIAVAAGHKLRAIDVGIVNQRAFFNVASIGFSASLAKNLTAASKKRWGVLGYALAAIKIFRQSRPFTLWLEHDGKREKVKTLQLSVGNGRFYGGGMAVAEDAAPDDGRLDVYSLELHHWWEMMALLPALRRGTQGRWRKVRAFPATALIVETRRPHDINADGEIVGTTPAHFSLRRHAVRVFVG</sequence>
<organism evidence="13 14">
    <name type="scientific">Duffyella gerundensis</name>
    <dbReference type="NCBI Taxonomy" id="1619313"/>
    <lineage>
        <taxon>Bacteria</taxon>
        <taxon>Pseudomonadati</taxon>
        <taxon>Pseudomonadota</taxon>
        <taxon>Gammaproteobacteria</taxon>
        <taxon>Enterobacterales</taxon>
        <taxon>Erwiniaceae</taxon>
        <taxon>Duffyella</taxon>
    </lineage>
</organism>
<name>A0A0U5GKE1_9GAMM</name>
<feature type="domain" description="DAGKc" evidence="12">
    <location>
        <begin position="1"/>
        <end position="125"/>
    </location>
</feature>
<evidence type="ECO:0000256" key="2">
    <source>
        <dbReference type="ARBA" id="ARBA00022516"/>
    </source>
</evidence>
<dbReference type="GO" id="GO:0046872">
    <property type="term" value="F:metal ion binding"/>
    <property type="evidence" value="ECO:0007669"/>
    <property type="project" value="UniProtKB-KW"/>
</dbReference>
<dbReference type="GO" id="GO:0005886">
    <property type="term" value="C:plasma membrane"/>
    <property type="evidence" value="ECO:0007669"/>
    <property type="project" value="TreeGrafter"/>
</dbReference>
<dbReference type="GO" id="GO:0005524">
    <property type="term" value="F:ATP binding"/>
    <property type="evidence" value="ECO:0007669"/>
    <property type="project" value="UniProtKB-KW"/>
</dbReference>
<gene>
    <name evidence="13" type="ORF">EM595_1367</name>
</gene>
<dbReference type="SMART" id="SM00046">
    <property type="entry name" value="DAGKc"/>
    <property type="match status" value="1"/>
</dbReference>
<dbReference type="OrthoDB" id="142078at2"/>
<reference evidence="14" key="1">
    <citation type="submission" date="2015-11" db="EMBL/GenBank/DDBJ databases">
        <authorList>
            <person name="Blom J."/>
        </authorList>
    </citation>
    <scope>NUCLEOTIDE SEQUENCE [LARGE SCALE GENOMIC DNA]</scope>
</reference>
<keyword evidence="10" id="KW-0594">Phospholipid biosynthesis</keyword>
<keyword evidence="8" id="KW-0460">Magnesium</keyword>
<evidence type="ECO:0000256" key="6">
    <source>
        <dbReference type="ARBA" id="ARBA00022777"/>
    </source>
</evidence>
<dbReference type="PANTHER" id="PTHR12358:SF106">
    <property type="entry name" value="LIPID KINASE YEGS"/>
    <property type="match status" value="1"/>
</dbReference>
<evidence type="ECO:0000313" key="13">
    <source>
        <dbReference type="EMBL" id="CUU23601.1"/>
    </source>
</evidence>
<evidence type="ECO:0000256" key="5">
    <source>
        <dbReference type="ARBA" id="ARBA00022741"/>
    </source>
</evidence>
<keyword evidence="11" id="KW-1208">Phospholipid metabolism</keyword>
<dbReference type="STRING" id="1619313.EM595_1367"/>
<keyword evidence="9" id="KW-0443">Lipid metabolism</keyword>
<accession>A0A0U5GKE1</accession>
<dbReference type="PROSITE" id="PS50146">
    <property type="entry name" value="DAGK"/>
    <property type="match status" value="1"/>
</dbReference>
<dbReference type="PANTHER" id="PTHR12358">
    <property type="entry name" value="SPHINGOSINE KINASE"/>
    <property type="match status" value="1"/>
</dbReference>
<dbReference type="InterPro" id="IPR017438">
    <property type="entry name" value="ATP-NAD_kinase_N"/>
</dbReference>
<evidence type="ECO:0000313" key="14">
    <source>
        <dbReference type="Proteomes" id="UP000059419"/>
    </source>
</evidence>
<evidence type="ECO:0000256" key="9">
    <source>
        <dbReference type="ARBA" id="ARBA00023098"/>
    </source>
</evidence>
<keyword evidence="3" id="KW-0808">Transferase</keyword>
<dbReference type="Proteomes" id="UP000059419">
    <property type="component" value="Chromosome 1"/>
</dbReference>
<proteinExistence type="predicted"/>
<evidence type="ECO:0000256" key="11">
    <source>
        <dbReference type="ARBA" id="ARBA00023264"/>
    </source>
</evidence>
<dbReference type="InterPro" id="IPR045540">
    <property type="entry name" value="YegS/DAGK_C"/>
</dbReference>
<keyword evidence="6" id="KW-0418">Kinase</keyword>
<keyword evidence="7" id="KW-0067">ATP-binding</keyword>
<evidence type="ECO:0000256" key="4">
    <source>
        <dbReference type="ARBA" id="ARBA00022723"/>
    </source>
</evidence>
<evidence type="ECO:0000256" key="1">
    <source>
        <dbReference type="ARBA" id="ARBA00001946"/>
    </source>
</evidence>
<dbReference type="AlphaFoldDB" id="A0A0U5GKE1"/>
<dbReference type="NCBIfam" id="NF009604">
    <property type="entry name" value="PRK13057.1"/>
    <property type="match status" value="1"/>
</dbReference>
<dbReference type="NCBIfam" id="TIGR00147">
    <property type="entry name" value="YegS/Rv2252/BmrU family lipid kinase"/>
    <property type="match status" value="1"/>
</dbReference>
<evidence type="ECO:0000256" key="3">
    <source>
        <dbReference type="ARBA" id="ARBA00022679"/>
    </source>
</evidence>
<dbReference type="InterPro" id="IPR001206">
    <property type="entry name" value="Diacylglycerol_kinase_cat_dom"/>
</dbReference>
<dbReference type="Gene3D" id="2.60.200.40">
    <property type="match status" value="1"/>
</dbReference>
<keyword evidence="5" id="KW-0547">Nucleotide-binding</keyword>
<dbReference type="GO" id="GO:0016301">
    <property type="term" value="F:kinase activity"/>
    <property type="evidence" value="ECO:0007669"/>
    <property type="project" value="UniProtKB-KW"/>
</dbReference>
<dbReference type="InterPro" id="IPR016064">
    <property type="entry name" value="NAD/diacylglycerol_kinase_sf"/>
</dbReference>
<dbReference type="GeneID" id="84613598"/>
<dbReference type="EMBL" id="LN907827">
    <property type="protein sequence ID" value="CUU23601.1"/>
    <property type="molecule type" value="Genomic_DNA"/>
</dbReference>
<comment type="cofactor">
    <cofactor evidence="1">
        <name>Mg(2+)</name>
        <dbReference type="ChEBI" id="CHEBI:18420"/>
    </cofactor>
</comment>
<dbReference type="Gene3D" id="3.40.50.10330">
    <property type="entry name" value="Probable inorganic polyphosphate/atp-NAD kinase, domain 1"/>
    <property type="match status" value="1"/>
</dbReference>
<dbReference type="PATRIC" id="fig|1619313.3.peg.1415"/>
<keyword evidence="2" id="KW-0444">Lipid biosynthesis</keyword>
<dbReference type="InterPro" id="IPR050187">
    <property type="entry name" value="Lipid_Phosphate_FormReg"/>
</dbReference>
<dbReference type="KEGG" id="ege:EM595_1367"/>